<keyword evidence="3 13" id="KW-0723">Serine/threonine-protein kinase</keyword>
<evidence type="ECO:0000256" key="9">
    <source>
        <dbReference type="ARBA" id="ARBA00023157"/>
    </source>
</evidence>
<dbReference type="PANTHER" id="PTHR27002:SF1087">
    <property type="entry name" value="PROTEIN KINASE DOMAIN-CONTAINING PROTEIN"/>
    <property type="match status" value="1"/>
</dbReference>
<evidence type="ECO:0000313" key="18">
    <source>
        <dbReference type="Proteomes" id="UP000327085"/>
    </source>
</evidence>
<evidence type="ECO:0000313" key="17">
    <source>
        <dbReference type="EMBL" id="VVA36969.1"/>
    </source>
</evidence>
<evidence type="ECO:0000256" key="6">
    <source>
        <dbReference type="ARBA" id="ARBA00022741"/>
    </source>
</evidence>
<dbReference type="GO" id="GO:0030246">
    <property type="term" value="F:carbohydrate binding"/>
    <property type="evidence" value="ECO:0007669"/>
    <property type="project" value="UniProtKB-KW"/>
</dbReference>
<keyword evidence="10" id="KW-0325">Glycoprotein</keyword>
<dbReference type="GO" id="GO:0004674">
    <property type="term" value="F:protein serine/threonine kinase activity"/>
    <property type="evidence" value="ECO:0007669"/>
    <property type="project" value="UniProtKB-KW"/>
</dbReference>
<dbReference type="SUPFAM" id="SSF56112">
    <property type="entry name" value="Protein kinase-like (PK-like)"/>
    <property type="match status" value="1"/>
</dbReference>
<dbReference type="InterPro" id="IPR001480">
    <property type="entry name" value="Bulb-type_lectin_dom"/>
</dbReference>
<name>A0A5E4GB00_PRUDU</name>
<evidence type="ECO:0000259" key="16">
    <source>
        <dbReference type="PROSITE" id="PS50927"/>
    </source>
</evidence>
<dbReference type="SUPFAM" id="SSF51110">
    <property type="entry name" value="alpha-D-mannose-specific plant lectins"/>
    <property type="match status" value="2"/>
</dbReference>
<comment type="subcellular location">
    <subcellularLocation>
        <location evidence="1">Cell membrane</location>
        <topology evidence="1">Single-pass type I membrane protein</topology>
    </subcellularLocation>
</comment>
<dbReference type="EMBL" id="CABIKO010000492">
    <property type="protein sequence ID" value="VVA36969.1"/>
    <property type="molecule type" value="Genomic_DNA"/>
</dbReference>
<dbReference type="Pfam" id="PF01453">
    <property type="entry name" value="B_lectin"/>
    <property type="match status" value="1"/>
</dbReference>
<dbReference type="InterPro" id="IPR011009">
    <property type="entry name" value="Kinase-like_dom_sf"/>
</dbReference>
<dbReference type="GO" id="GO:0005524">
    <property type="term" value="F:ATP binding"/>
    <property type="evidence" value="ECO:0007669"/>
    <property type="project" value="UniProtKB-KW"/>
</dbReference>
<keyword evidence="17" id="KW-0430">Lectin</keyword>
<keyword evidence="9" id="KW-1015">Disulfide bond</keyword>
<reference evidence="18" key="1">
    <citation type="journal article" date="2020" name="Plant J.">
        <title>Transposons played a major role in the diversification between the closely related almond and peach genomes: results from the almond genome sequence.</title>
        <authorList>
            <person name="Alioto T."/>
            <person name="Alexiou K.G."/>
            <person name="Bardil A."/>
            <person name="Barteri F."/>
            <person name="Castanera R."/>
            <person name="Cruz F."/>
            <person name="Dhingra A."/>
            <person name="Duval H."/>
            <person name="Fernandez I Marti A."/>
            <person name="Frias L."/>
            <person name="Galan B."/>
            <person name="Garcia J.L."/>
            <person name="Howad W."/>
            <person name="Gomez-Garrido J."/>
            <person name="Gut M."/>
            <person name="Julca I."/>
            <person name="Morata J."/>
            <person name="Puigdomenech P."/>
            <person name="Ribeca P."/>
            <person name="Rubio Cabetas M.J."/>
            <person name="Vlasova A."/>
            <person name="Wirthensohn M."/>
            <person name="Garcia-Mas J."/>
            <person name="Gabaldon T."/>
            <person name="Casacuberta J.M."/>
            <person name="Arus P."/>
        </authorList>
    </citation>
    <scope>NUCLEOTIDE SEQUENCE [LARGE SCALE GENOMIC DNA]</scope>
    <source>
        <strain evidence="18">cv. Texas</strain>
    </source>
</reference>
<dbReference type="Gramene" id="VVA36969">
    <property type="protein sequence ID" value="VVA36969"/>
    <property type="gene ID" value="Prudul26B023087"/>
</dbReference>
<dbReference type="Proteomes" id="UP000327085">
    <property type="component" value="Chromosome 6"/>
</dbReference>
<dbReference type="FunFam" id="2.90.10.10:FF:000026">
    <property type="entry name" value="Serine/threonine-protein kinase"/>
    <property type="match status" value="1"/>
</dbReference>
<evidence type="ECO:0000256" key="11">
    <source>
        <dbReference type="ARBA" id="ARBA00047899"/>
    </source>
</evidence>
<keyword evidence="2" id="KW-0472">Membrane</keyword>
<proteinExistence type="inferred from homology"/>
<keyword evidence="4 13" id="KW-0808">Transferase</keyword>
<dbReference type="PROSITE" id="PS00108">
    <property type="entry name" value="PROTEIN_KINASE_ST"/>
    <property type="match status" value="1"/>
</dbReference>
<dbReference type="PANTHER" id="PTHR27002">
    <property type="entry name" value="RECEPTOR-LIKE SERINE/THREONINE-PROTEIN KINASE SD1-8"/>
    <property type="match status" value="1"/>
</dbReference>
<evidence type="ECO:0000256" key="2">
    <source>
        <dbReference type="ARBA" id="ARBA00022475"/>
    </source>
</evidence>
<dbReference type="SMART" id="SM00220">
    <property type="entry name" value="S_TKc"/>
    <property type="match status" value="1"/>
</dbReference>
<comment type="catalytic activity">
    <reaction evidence="11 13">
        <text>L-threonyl-[protein] + ATP = O-phospho-L-threonyl-[protein] + ADP + H(+)</text>
        <dbReference type="Rhea" id="RHEA:46608"/>
        <dbReference type="Rhea" id="RHEA-COMP:11060"/>
        <dbReference type="Rhea" id="RHEA-COMP:11605"/>
        <dbReference type="ChEBI" id="CHEBI:15378"/>
        <dbReference type="ChEBI" id="CHEBI:30013"/>
        <dbReference type="ChEBI" id="CHEBI:30616"/>
        <dbReference type="ChEBI" id="CHEBI:61977"/>
        <dbReference type="ChEBI" id="CHEBI:456216"/>
        <dbReference type="EC" id="2.7.11.1"/>
    </reaction>
</comment>
<keyword evidence="2" id="KW-1003">Cell membrane</keyword>
<evidence type="ECO:0000256" key="4">
    <source>
        <dbReference type="ARBA" id="ARBA00022679"/>
    </source>
</evidence>
<dbReference type="EC" id="2.7.11.1" evidence="13"/>
<dbReference type="Pfam" id="PF07714">
    <property type="entry name" value="PK_Tyr_Ser-Thr"/>
    <property type="match status" value="1"/>
</dbReference>
<accession>A0A5E4GB00</accession>
<dbReference type="InterPro" id="IPR024171">
    <property type="entry name" value="SRK-like_kinase"/>
</dbReference>
<evidence type="ECO:0000259" key="15">
    <source>
        <dbReference type="PROSITE" id="PS50011"/>
    </source>
</evidence>
<dbReference type="PROSITE" id="PS50927">
    <property type="entry name" value="BULB_LECTIN"/>
    <property type="match status" value="1"/>
</dbReference>
<evidence type="ECO:0000256" key="14">
    <source>
        <dbReference type="SAM" id="SignalP"/>
    </source>
</evidence>
<dbReference type="InParanoid" id="A0A5E4GB00"/>
<evidence type="ECO:0000256" key="8">
    <source>
        <dbReference type="ARBA" id="ARBA00022840"/>
    </source>
</evidence>
<evidence type="ECO:0000256" key="13">
    <source>
        <dbReference type="PIRNR" id="PIRNR000641"/>
    </source>
</evidence>
<gene>
    <name evidence="17" type="ORF">ALMOND_2B023087</name>
</gene>
<comment type="similarity">
    <text evidence="13">Belongs to the protein kinase superfamily. Ser/Thr protein kinase family.</text>
</comment>
<feature type="domain" description="Bulb-type lectin" evidence="16">
    <location>
        <begin position="23"/>
        <end position="138"/>
    </location>
</feature>
<dbReference type="Gene3D" id="1.10.510.10">
    <property type="entry name" value="Transferase(Phosphotransferase) domain 1"/>
    <property type="match status" value="1"/>
</dbReference>
<dbReference type="InterPro" id="IPR001245">
    <property type="entry name" value="Ser-Thr/Tyr_kinase_cat_dom"/>
</dbReference>
<evidence type="ECO:0000256" key="1">
    <source>
        <dbReference type="ARBA" id="ARBA00004251"/>
    </source>
</evidence>
<keyword evidence="7 13" id="KW-0418">Kinase</keyword>
<feature type="domain" description="Protein kinase" evidence="15">
    <location>
        <begin position="539"/>
        <end position="814"/>
    </location>
</feature>
<comment type="catalytic activity">
    <reaction evidence="12 13">
        <text>L-seryl-[protein] + ATP = O-phospho-L-seryl-[protein] + ADP + H(+)</text>
        <dbReference type="Rhea" id="RHEA:17989"/>
        <dbReference type="Rhea" id="RHEA-COMP:9863"/>
        <dbReference type="Rhea" id="RHEA-COMP:11604"/>
        <dbReference type="ChEBI" id="CHEBI:15378"/>
        <dbReference type="ChEBI" id="CHEBI:29999"/>
        <dbReference type="ChEBI" id="CHEBI:30616"/>
        <dbReference type="ChEBI" id="CHEBI:83421"/>
        <dbReference type="ChEBI" id="CHEBI:456216"/>
        <dbReference type="EC" id="2.7.11.1"/>
    </reaction>
</comment>
<dbReference type="FunFam" id="1.10.510.10:FF:000060">
    <property type="entry name" value="G-type lectin S-receptor-like serine/threonine-protein kinase"/>
    <property type="match status" value="1"/>
</dbReference>
<dbReference type="SMART" id="SM00108">
    <property type="entry name" value="B_lectin"/>
    <property type="match status" value="1"/>
</dbReference>
<dbReference type="PIRSF" id="PIRSF000641">
    <property type="entry name" value="SRK"/>
    <property type="match status" value="1"/>
</dbReference>
<dbReference type="CDD" id="cd00028">
    <property type="entry name" value="B_lectin"/>
    <property type="match status" value="1"/>
</dbReference>
<dbReference type="FunFam" id="3.30.200.20:FF:000195">
    <property type="entry name" value="G-type lectin S-receptor-like serine/threonine-protein kinase"/>
    <property type="match status" value="1"/>
</dbReference>
<dbReference type="Gene3D" id="2.90.10.10">
    <property type="entry name" value="Bulb-type lectin domain"/>
    <property type="match status" value="2"/>
</dbReference>
<keyword evidence="17" id="KW-0675">Receptor</keyword>
<dbReference type="InterPro" id="IPR008271">
    <property type="entry name" value="Ser/Thr_kinase_AS"/>
</dbReference>
<protein>
    <recommendedName>
        <fullName evidence="13">Receptor-like serine/threonine-protein kinase</fullName>
        <ecNumber evidence="13">2.7.11.1</ecNumber>
    </recommendedName>
</protein>
<feature type="signal peptide" evidence="14">
    <location>
        <begin position="1"/>
        <end position="17"/>
    </location>
</feature>
<sequence length="882" mass="98672">MACLACLLALAFVAAEAQQMQSNISQGSSLTPTTNSTWLSRSGLYAFGFYRQGDGYAVGIFLAGIPEKTVVWTANRDDPPVSNTATLLFMGDGLTLVTAEGQNYFVKSSGSASYASMLDSGNFVLYNSGREIVWQSFDHPTDTLLPGQHLLPGSELFSAKSEADHSTGIFRLKMQNDGNLVQYPVDTPDTSVYAFYSSLTSGQGENVTLNFGADGHLYLLDRNVTNIRSITDGGLPTDEGKLYLMRIDVGGIFRLYSHDLKKNAIWSVEWESSKDTCVPKGLCGLNSYCVLIDLETDCKCLPRFKSVNKGNQTSGCERNFVADACINRNENFTYTMEELESTTWEDASKQRLPLRYGRRVNGTSLRALIKVGVPTKPDPDPRIVQPGSKKKGRTDILIIGLSFTALIHFVLDFRDCVVETQCLGIYKNERCELNESVAPRRYAYEELEKMTNNFKEELAHKWIWIGTAIGTAVLVMVLCISRRKLFSGETHPMVENELLEWMESDRSTGDVNGLQNDGKMGNNLTVFSYASVVAATTNFSEENKLGQGGFGPVYKGKLVTGREIAVKRLSRCSGQGTSEFKNELILISELQHTNLVQLFGFCIHGEERMLIYAYMPNKSLDYFLFDSTRAMLLDWTKRFNIIEGIAQGLLYLHKYSRMRVIHRDLKASNILLDEYMKPKISDFGLARIFAHNELEASTNRIVGTYGYMSPEYAMEGIFSIKSDVYSFGVLMLEIISGRRNSSFYNADRVLNIVGYAWELWKEGRGLELMDPTLKDSYTSGCKGHTETRSLLIHQVSFLISGRMVQAPLPVLPLILLIKIWESDWKMTLRSPKSHAIEIPSRAAFASAHRAEHAFFFSASPPPKWPSAVFLNTPRPAETDCFQ</sequence>
<keyword evidence="6 13" id="KW-0547">Nucleotide-binding</keyword>
<feature type="chain" id="PRO_5023074633" description="Receptor-like serine/threonine-protein kinase" evidence="14">
    <location>
        <begin position="18"/>
        <end position="882"/>
    </location>
</feature>
<evidence type="ECO:0000256" key="12">
    <source>
        <dbReference type="ARBA" id="ARBA00048679"/>
    </source>
</evidence>
<evidence type="ECO:0000256" key="7">
    <source>
        <dbReference type="ARBA" id="ARBA00022777"/>
    </source>
</evidence>
<dbReference type="InterPro" id="IPR036426">
    <property type="entry name" value="Bulb-type_lectin_dom_sf"/>
</dbReference>
<dbReference type="GO" id="GO:0106310">
    <property type="term" value="F:protein serine kinase activity"/>
    <property type="evidence" value="ECO:0007669"/>
    <property type="project" value="RHEA"/>
</dbReference>
<dbReference type="GO" id="GO:0005886">
    <property type="term" value="C:plasma membrane"/>
    <property type="evidence" value="ECO:0007669"/>
    <property type="project" value="UniProtKB-SubCell"/>
</dbReference>
<dbReference type="AlphaFoldDB" id="A0A5E4GB00"/>
<dbReference type="InterPro" id="IPR000719">
    <property type="entry name" value="Prot_kinase_dom"/>
</dbReference>
<keyword evidence="5 14" id="KW-0732">Signal</keyword>
<evidence type="ECO:0000256" key="5">
    <source>
        <dbReference type="ARBA" id="ARBA00022729"/>
    </source>
</evidence>
<dbReference type="OMA" id="TAPYAYW"/>
<dbReference type="PROSITE" id="PS50011">
    <property type="entry name" value="PROTEIN_KINASE_DOM"/>
    <property type="match status" value="1"/>
</dbReference>
<keyword evidence="8 13" id="KW-0067">ATP-binding</keyword>
<dbReference type="Gene3D" id="3.30.200.20">
    <property type="entry name" value="Phosphorylase Kinase, domain 1"/>
    <property type="match status" value="1"/>
</dbReference>
<evidence type="ECO:0000256" key="3">
    <source>
        <dbReference type="ARBA" id="ARBA00022527"/>
    </source>
</evidence>
<evidence type="ECO:0000256" key="10">
    <source>
        <dbReference type="ARBA" id="ARBA00023180"/>
    </source>
</evidence>
<organism evidence="17 18">
    <name type="scientific">Prunus dulcis</name>
    <name type="common">Almond</name>
    <name type="synonym">Amygdalus dulcis</name>
    <dbReference type="NCBI Taxonomy" id="3755"/>
    <lineage>
        <taxon>Eukaryota</taxon>
        <taxon>Viridiplantae</taxon>
        <taxon>Streptophyta</taxon>
        <taxon>Embryophyta</taxon>
        <taxon>Tracheophyta</taxon>
        <taxon>Spermatophyta</taxon>
        <taxon>Magnoliopsida</taxon>
        <taxon>eudicotyledons</taxon>
        <taxon>Gunneridae</taxon>
        <taxon>Pentapetalae</taxon>
        <taxon>rosids</taxon>
        <taxon>fabids</taxon>
        <taxon>Rosales</taxon>
        <taxon>Rosaceae</taxon>
        <taxon>Amygdaloideae</taxon>
        <taxon>Amygdaleae</taxon>
        <taxon>Prunus</taxon>
    </lineage>
</organism>